<dbReference type="STRING" id="1278311.GCA_000428705_01138"/>
<evidence type="ECO:0000256" key="6">
    <source>
        <dbReference type="SAM" id="Phobius"/>
    </source>
</evidence>
<feature type="transmembrane region" description="Helical" evidence="6">
    <location>
        <begin position="117"/>
        <end position="139"/>
    </location>
</feature>
<evidence type="ECO:0000256" key="4">
    <source>
        <dbReference type="ARBA" id="ARBA00023136"/>
    </source>
</evidence>
<dbReference type="InterPro" id="IPR000292">
    <property type="entry name" value="For/NO2_transpt"/>
</dbReference>
<dbReference type="Gene3D" id="1.20.1080.10">
    <property type="entry name" value="Glycerol uptake facilitator protein"/>
    <property type="match status" value="1"/>
</dbReference>
<dbReference type="Proteomes" id="UP000289841">
    <property type="component" value="Chromosome"/>
</dbReference>
<keyword evidence="3 6" id="KW-1133">Transmembrane helix</keyword>
<reference evidence="7 8" key="1">
    <citation type="submission" date="2019-01" db="EMBL/GenBank/DDBJ databases">
        <authorList>
            <consortium name="Pathogen Informatics"/>
        </authorList>
    </citation>
    <scope>NUCLEOTIDE SEQUENCE [LARGE SCALE GENOMIC DNA]</scope>
    <source>
        <strain evidence="7 8">NCTC10138</strain>
    </source>
</reference>
<gene>
    <name evidence="7" type="primary">focA</name>
    <name evidence="7" type="ORF">NCTC10138_00563</name>
</gene>
<sequence>MHKQHSIFLKAILSGIYIAIAGVTYLVVSDMTGSKLIGALLFSLALLVICNRGYYLYTGKIGYLLPYKKGGLKMIGQTLAGNFVGIVIVVLMIFLAGVPNITELAKVAVDHKLDNTWYEIIGLSFFCGILMYTAVDGFYNIKSDFGKNIIVILSVVVFIVAGFEHCIANIAYFMLAKTISLKVVLYFILMVIGNAMGAILINLLHERIKKESSEAVN</sequence>
<comment type="subcellular location">
    <subcellularLocation>
        <location evidence="1">Membrane</location>
        <topology evidence="1">Multi-pass membrane protein</topology>
    </subcellularLocation>
</comment>
<feature type="transmembrane region" description="Helical" evidence="6">
    <location>
        <begin position="34"/>
        <end position="57"/>
    </location>
</feature>
<keyword evidence="2 6" id="KW-0812">Transmembrane</keyword>
<evidence type="ECO:0000256" key="3">
    <source>
        <dbReference type="ARBA" id="ARBA00022989"/>
    </source>
</evidence>
<feature type="transmembrane region" description="Helical" evidence="6">
    <location>
        <begin position="7"/>
        <end position="28"/>
    </location>
</feature>
<dbReference type="InterPro" id="IPR023271">
    <property type="entry name" value="Aquaporin-like"/>
</dbReference>
<dbReference type="Pfam" id="PF01226">
    <property type="entry name" value="Form_Nir_trans"/>
    <property type="match status" value="1"/>
</dbReference>
<evidence type="ECO:0000256" key="1">
    <source>
        <dbReference type="ARBA" id="ARBA00004141"/>
    </source>
</evidence>
<dbReference type="GO" id="GO:0015499">
    <property type="term" value="F:formate transmembrane transporter activity"/>
    <property type="evidence" value="ECO:0007669"/>
    <property type="project" value="TreeGrafter"/>
</dbReference>
<keyword evidence="8" id="KW-1185">Reference proteome</keyword>
<dbReference type="PANTHER" id="PTHR30520:SF6">
    <property type="entry name" value="FORMATE_NITRATE FAMILY TRANSPORTER (EUROFUNG)"/>
    <property type="match status" value="1"/>
</dbReference>
<evidence type="ECO:0000256" key="5">
    <source>
        <dbReference type="ARBA" id="ARBA00049660"/>
    </source>
</evidence>
<accession>A0A449BCN5</accession>
<dbReference type="GO" id="GO:0005886">
    <property type="term" value="C:plasma membrane"/>
    <property type="evidence" value="ECO:0007669"/>
    <property type="project" value="TreeGrafter"/>
</dbReference>
<dbReference type="EMBL" id="LR215048">
    <property type="protein sequence ID" value="VEU80204.1"/>
    <property type="molecule type" value="Genomic_DNA"/>
</dbReference>
<protein>
    <submittedName>
        <fullName evidence="7">Formate channel 1</fullName>
    </submittedName>
</protein>
<dbReference type="KEGG" id="aaxa:NCTC10138_00563"/>
<name>A0A449BCN5_HAPAX</name>
<organism evidence="7 8">
    <name type="scientific">Haploplasma axanthum</name>
    <name type="common">Acholeplasma axanthum</name>
    <dbReference type="NCBI Taxonomy" id="29552"/>
    <lineage>
        <taxon>Bacteria</taxon>
        <taxon>Bacillati</taxon>
        <taxon>Mycoplasmatota</taxon>
        <taxon>Mollicutes</taxon>
        <taxon>Acholeplasmatales</taxon>
        <taxon>Acholeplasmataceae</taxon>
        <taxon>Haploplasma</taxon>
    </lineage>
</organism>
<evidence type="ECO:0000313" key="7">
    <source>
        <dbReference type="EMBL" id="VEU80204.1"/>
    </source>
</evidence>
<evidence type="ECO:0000313" key="8">
    <source>
        <dbReference type="Proteomes" id="UP000289841"/>
    </source>
</evidence>
<proteinExistence type="inferred from homology"/>
<dbReference type="RefSeq" id="WP_026390656.1">
    <property type="nucleotide sequence ID" value="NZ_LR215048.1"/>
</dbReference>
<feature type="transmembrane region" description="Helical" evidence="6">
    <location>
        <begin position="151"/>
        <end position="172"/>
    </location>
</feature>
<keyword evidence="4 6" id="KW-0472">Membrane</keyword>
<feature type="transmembrane region" description="Helical" evidence="6">
    <location>
        <begin position="78"/>
        <end position="97"/>
    </location>
</feature>
<comment type="similarity">
    <text evidence="5">Belongs to the FNT transporter (TC 1.A.16) family.</text>
</comment>
<dbReference type="AlphaFoldDB" id="A0A449BCN5"/>
<evidence type="ECO:0000256" key="2">
    <source>
        <dbReference type="ARBA" id="ARBA00022692"/>
    </source>
</evidence>
<feature type="transmembrane region" description="Helical" evidence="6">
    <location>
        <begin position="184"/>
        <end position="204"/>
    </location>
</feature>
<dbReference type="PANTHER" id="PTHR30520">
    <property type="entry name" value="FORMATE TRANSPORTER-RELATED"/>
    <property type="match status" value="1"/>
</dbReference>